<dbReference type="OrthoDB" id="15304at2759"/>
<dbReference type="Proteomes" id="UP000008141">
    <property type="component" value="Unassembled WGS sequence"/>
</dbReference>
<dbReference type="OMA" id="AHLTTGM"/>
<gene>
    <name evidence="2" type="ORF">CHLNCDRAFT_133269</name>
</gene>
<dbReference type="InterPro" id="IPR016084">
    <property type="entry name" value="Haem_Oase-like_multi-hlx"/>
</dbReference>
<dbReference type="KEGG" id="cvr:CHLNCDRAFT_133269"/>
<feature type="region of interest" description="Disordered" evidence="1">
    <location>
        <begin position="1"/>
        <end position="75"/>
    </location>
</feature>
<dbReference type="GeneID" id="17358989"/>
<keyword evidence="3" id="KW-1185">Reference proteome</keyword>
<protein>
    <submittedName>
        <fullName evidence="2">Expressed protein</fullName>
    </submittedName>
</protein>
<evidence type="ECO:0000256" key="1">
    <source>
        <dbReference type="SAM" id="MobiDB-lite"/>
    </source>
</evidence>
<dbReference type="EMBL" id="GL433835">
    <property type="protein sequence ID" value="EFN60042.1"/>
    <property type="molecule type" value="Genomic_DNA"/>
</dbReference>
<dbReference type="RefSeq" id="XP_005852144.1">
    <property type="nucleotide sequence ID" value="XM_005852082.1"/>
</dbReference>
<evidence type="ECO:0000313" key="3">
    <source>
        <dbReference type="Proteomes" id="UP000008141"/>
    </source>
</evidence>
<dbReference type="Gene3D" id="1.20.910.10">
    <property type="entry name" value="Heme oxygenase-like"/>
    <property type="match status" value="1"/>
</dbReference>
<reference evidence="2 3" key="1">
    <citation type="journal article" date="2010" name="Plant Cell">
        <title>The Chlorella variabilis NC64A genome reveals adaptation to photosymbiosis, coevolution with viruses, and cryptic sex.</title>
        <authorList>
            <person name="Blanc G."/>
            <person name="Duncan G."/>
            <person name="Agarkova I."/>
            <person name="Borodovsky M."/>
            <person name="Gurnon J."/>
            <person name="Kuo A."/>
            <person name="Lindquist E."/>
            <person name="Lucas S."/>
            <person name="Pangilinan J."/>
            <person name="Polle J."/>
            <person name="Salamov A."/>
            <person name="Terry A."/>
            <person name="Yamada T."/>
            <person name="Dunigan D.D."/>
            <person name="Grigoriev I.V."/>
            <person name="Claverie J.M."/>
            <person name="Van Etten J.L."/>
        </authorList>
    </citation>
    <scope>NUCLEOTIDE SEQUENCE [LARGE SCALE GENOMIC DNA]</scope>
    <source>
        <strain evidence="2 3">NC64A</strain>
    </source>
</reference>
<dbReference type="SUPFAM" id="SSF48613">
    <property type="entry name" value="Heme oxygenase-like"/>
    <property type="match status" value="1"/>
</dbReference>
<name>E1Z2R4_CHLVA</name>
<dbReference type="InParanoid" id="E1Z2R4"/>
<feature type="region of interest" description="Disordered" evidence="1">
    <location>
        <begin position="233"/>
        <end position="255"/>
    </location>
</feature>
<evidence type="ECO:0000313" key="2">
    <source>
        <dbReference type="EMBL" id="EFN60042.1"/>
    </source>
</evidence>
<proteinExistence type="predicted"/>
<organism evidence="3">
    <name type="scientific">Chlorella variabilis</name>
    <name type="common">Green alga</name>
    <dbReference type="NCBI Taxonomy" id="554065"/>
    <lineage>
        <taxon>Eukaryota</taxon>
        <taxon>Viridiplantae</taxon>
        <taxon>Chlorophyta</taxon>
        <taxon>core chlorophytes</taxon>
        <taxon>Trebouxiophyceae</taxon>
        <taxon>Chlorellales</taxon>
        <taxon>Chlorellaceae</taxon>
        <taxon>Chlorella clade</taxon>
        <taxon>Chlorella</taxon>
    </lineage>
</organism>
<dbReference type="eggNOG" id="ENOG502S3PK">
    <property type="taxonomic scope" value="Eukaryota"/>
</dbReference>
<sequence>MLLRQAVQCSQAGQGFGESSGKRSTATKGGKRRKDAGIKSGDSKAVQRAVRLVEQQEGKGRGPPSARPIDPREAARGKVEYVKVKDWGSGQPEDLGSLQVEDGSKVFEAGGGSGSGEAPPQPFYESLARRLELLQTQGALGVAQPQGSKPLPDFQRWAFALEHYVQYLADMHAVHAALESSIAGAAAQVSASSLAGLPQQRREQLLQALGLFGAARGLDRAAPLLQDLRRLAARQQQQEASRGGGGGAAQGEYSPPPAMQHAAAYAAYLASLARACRASEGPDELEQVVLRLLANAYILRLMHHTSGGRIAAAAAQKLDLASAGALAFHQSYPGLDARLGPGAKPLEALVGDTNRLGEELGKAMTKTSMLLVPLAQEA</sequence>
<dbReference type="AlphaFoldDB" id="E1Z2R4"/>
<accession>E1Z2R4</accession>